<sequence length="83" mass="9213">MFDINPKPLNHRLGLIPDLSLLTLLKHQIPITRQPAPAEVDPLADLQLTSINGYHDPLIQSEPVALPNPVQVLRRTQQCLPAP</sequence>
<protein>
    <submittedName>
        <fullName evidence="1">Uncharacterized protein</fullName>
    </submittedName>
</protein>
<dbReference type="Proteomes" id="UP000218231">
    <property type="component" value="Unassembled WGS sequence"/>
</dbReference>
<keyword evidence="2" id="KW-1185">Reference proteome</keyword>
<reference evidence="1 2" key="1">
    <citation type="journal article" date="2017" name="Curr. Biol.">
        <title>Genome architecture and evolution of a unichromosomal asexual nematode.</title>
        <authorList>
            <person name="Fradin H."/>
            <person name="Zegar C."/>
            <person name="Gutwein M."/>
            <person name="Lucas J."/>
            <person name="Kovtun M."/>
            <person name="Corcoran D."/>
            <person name="Baugh L.R."/>
            <person name="Kiontke K."/>
            <person name="Gunsalus K."/>
            <person name="Fitch D.H."/>
            <person name="Piano F."/>
        </authorList>
    </citation>
    <scope>NUCLEOTIDE SEQUENCE [LARGE SCALE GENOMIC DNA]</scope>
    <source>
        <strain evidence="1">PF1309</strain>
    </source>
</reference>
<gene>
    <name evidence="1" type="ORF">WR25_21601</name>
</gene>
<evidence type="ECO:0000313" key="2">
    <source>
        <dbReference type="Proteomes" id="UP000218231"/>
    </source>
</evidence>
<dbReference type="AlphaFoldDB" id="A0A2A2KB48"/>
<dbReference type="EMBL" id="LIAE01009133">
    <property type="protein sequence ID" value="PAV71112.1"/>
    <property type="molecule type" value="Genomic_DNA"/>
</dbReference>
<proteinExistence type="predicted"/>
<name>A0A2A2KB48_9BILA</name>
<comment type="caution">
    <text evidence="1">The sequence shown here is derived from an EMBL/GenBank/DDBJ whole genome shotgun (WGS) entry which is preliminary data.</text>
</comment>
<organism evidence="1 2">
    <name type="scientific">Diploscapter pachys</name>
    <dbReference type="NCBI Taxonomy" id="2018661"/>
    <lineage>
        <taxon>Eukaryota</taxon>
        <taxon>Metazoa</taxon>
        <taxon>Ecdysozoa</taxon>
        <taxon>Nematoda</taxon>
        <taxon>Chromadorea</taxon>
        <taxon>Rhabditida</taxon>
        <taxon>Rhabditina</taxon>
        <taxon>Rhabditomorpha</taxon>
        <taxon>Rhabditoidea</taxon>
        <taxon>Rhabditidae</taxon>
        <taxon>Diploscapter</taxon>
    </lineage>
</organism>
<evidence type="ECO:0000313" key="1">
    <source>
        <dbReference type="EMBL" id="PAV71112.1"/>
    </source>
</evidence>
<accession>A0A2A2KB48</accession>